<evidence type="ECO:0000313" key="3">
    <source>
        <dbReference type="Proteomes" id="UP001170364"/>
    </source>
</evidence>
<dbReference type="AlphaFoldDB" id="A0AAW7QFR0"/>
<dbReference type="Proteomes" id="UP001170364">
    <property type="component" value="Unassembled WGS sequence"/>
</dbReference>
<comment type="caution">
    <text evidence="2">The sequence shown here is derived from an EMBL/GenBank/DDBJ whole genome shotgun (WGS) entry which is preliminary data.</text>
</comment>
<proteinExistence type="predicted"/>
<feature type="non-terminal residue" evidence="2">
    <location>
        <position position="1"/>
    </location>
</feature>
<feature type="region of interest" description="Disordered" evidence="1">
    <location>
        <begin position="1"/>
        <end position="28"/>
    </location>
</feature>
<protein>
    <submittedName>
        <fullName evidence="2">Uncharacterized protein</fullName>
    </submittedName>
</protein>
<name>A0AAW7QFR0_9BACT</name>
<reference evidence="2" key="1">
    <citation type="journal article" date="2023" name="Microorganisms">
        <title>Genomic Characterization of Arcobacter butzleri Strains Isolated from Various Sources in Lithuania.</title>
        <authorList>
            <person name="Uljanovas D."/>
            <person name="Golz G."/>
            <person name="Fleischmann S."/>
            <person name="Kudirkiene E."/>
            <person name="Kasetiene N."/>
            <person name="Grineviciene A."/>
            <person name="Tamuleviciene E."/>
            <person name="Aksomaitiene J."/>
            <person name="Alter T."/>
            <person name="Malakauskas M."/>
        </authorList>
    </citation>
    <scope>NUCLEOTIDE SEQUENCE</scope>
    <source>
        <strain evidence="2">S41</strain>
    </source>
</reference>
<feature type="compositionally biased region" description="Basic and acidic residues" evidence="1">
    <location>
        <begin position="7"/>
        <end position="20"/>
    </location>
</feature>
<dbReference type="EMBL" id="JAQJJG010000023">
    <property type="protein sequence ID" value="MDN5124543.1"/>
    <property type="molecule type" value="Genomic_DNA"/>
</dbReference>
<reference evidence="2" key="2">
    <citation type="submission" date="2023-01" db="EMBL/GenBank/DDBJ databases">
        <authorList>
            <person name="Uljanovas D."/>
        </authorList>
    </citation>
    <scope>NUCLEOTIDE SEQUENCE</scope>
    <source>
        <strain evidence="2">S41</strain>
    </source>
</reference>
<gene>
    <name evidence="2" type="ORF">PJV93_11555</name>
</gene>
<sequence>ANVNYNLEDKKVENAQEKPQQKGVSSVGYNAENSLSANASKTLATLGQGNVTVKDVENSDELDRLNRDTTAVSLIFVLDKIKD</sequence>
<dbReference type="RefSeq" id="WP_301371377.1">
    <property type="nucleotide sequence ID" value="NZ_JAQJJF010000029.1"/>
</dbReference>
<organism evidence="2 3">
    <name type="scientific">Aliarcobacter butzleri</name>
    <dbReference type="NCBI Taxonomy" id="28197"/>
    <lineage>
        <taxon>Bacteria</taxon>
        <taxon>Pseudomonadati</taxon>
        <taxon>Campylobacterota</taxon>
        <taxon>Epsilonproteobacteria</taxon>
        <taxon>Campylobacterales</taxon>
        <taxon>Arcobacteraceae</taxon>
        <taxon>Aliarcobacter</taxon>
    </lineage>
</organism>
<accession>A0AAW7QFR0</accession>
<evidence type="ECO:0000313" key="2">
    <source>
        <dbReference type="EMBL" id="MDN5124543.1"/>
    </source>
</evidence>
<evidence type="ECO:0000256" key="1">
    <source>
        <dbReference type="SAM" id="MobiDB-lite"/>
    </source>
</evidence>